<dbReference type="InterPro" id="IPR011519">
    <property type="entry name" value="UnbV_ASPIC"/>
</dbReference>
<dbReference type="Pfam" id="PF07593">
    <property type="entry name" value="UnbV_ASPIC"/>
    <property type="match status" value="1"/>
</dbReference>
<dbReference type="Proteomes" id="UP000651837">
    <property type="component" value="Unassembled WGS sequence"/>
</dbReference>
<dbReference type="EMBL" id="JACWLN010000005">
    <property type="protein sequence ID" value="MBD1261430.1"/>
    <property type="molecule type" value="Genomic_DNA"/>
</dbReference>
<keyword evidence="1" id="KW-0732">Signal</keyword>
<reference evidence="4 5" key="1">
    <citation type="submission" date="2018-05" db="EMBL/GenBank/DDBJ databases">
        <title>Genomic Encyclopedia of Archaeal and Bacterial Type Strains, Phase II (KMG-II): from individual species to whole genera.</title>
        <authorList>
            <person name="Goeker M."/>
        </authorList>
    </citation>
    <scope>NUCLEOTIDE SEQUENCE [LARGE SCALE GENOMIC DNA]</scope>
    <source>
        <strain evidence="4 5">DSM 23514</strain>
    </source>
</reference>
<dbReference type="PANTHER" id="PTHR16026">
    <property type="entry name" value="CARTILAGE ACIDIC PROTEIN 1"/>
    <property type="match status" value="1"/>
</dbReference>
<feature type="domain" description="ASPIC/UnbV" evidence="2">
    <location>
        <begin position="532"/>
        <end position="597"/>
    </location>
</feature>
<evidence type="ECO:0000313" key="6">
    <source>
        <dbReference type="Proteomes" id="UP000651837"/>
    </source>
</evidence>
<protein>
    <submittedName>
        <fullName evidence="4">VCBS repeat protein</fullName>
    </submittedName>
    <submittedName>
        <fullName evidence="3">VCBS repeat-containing protein</fullName>
    </submittedName>
</protein>
<dbReference type="SUPFAM" id="SSF69318">
    <property type="entry name" value="Integrin alpha N-terminal domain"/>
    <property type="match status" value="2"/>
</dbReference>
<organism evidence="4 5">
    <name type="scientific">Maribacter polysiphoniae</name>
    <dbReference type="NCBI Taxonomy" id="429344"/>
    <lineage>
        <taxon>Bacteria</taxon>
        <taxon>Pseudomonadati</taxon>
        <taxon>Bacteroidota</taxon>
        <taxon>Flavobacteriia</taxon>
        <taxon>Flavobacteriales</taxon>
        <taxon>Flavobacteriaceae</taxon>
        <taxon>Maribacter</taxon>
    </lineage>
</organism>
<dbReference type="EMBL" id="QGGQ01000006">
    <property type="protein sequence ID" value="PWK22764.1"/>
    <property type="molecule type" value="Genomic_DNA"/>
</dbReference>
<dbReference type="PANTHER" id="PTHR16026:SF0">
    <property type="entry name" value="CARTILAGE ACIDIC PROTEIN 1"/>
    <property type="match status" value="1"/>
</dbReference>
<dbReference type="AlphaFoldDB" id="A0A316DXI1"/>
<proteinExistence type="predicted"/>
<accession>A0A316DXI1</accession>
<dbReference type="InterPro" id="IPR028994">
    <property type="entry name" value="Integrin_alpha_N"/>
</dbReference>
<evidence type="ECO:0000313" key="3">
    <source>
        <dbReference type="EMBL" id="MBD1261430.1"/>
    </source>
</evidence>
<dbReference type="Gene3D" id="2.130.10.130">
    <property type="entry name" value="Integrin alpha, N-terminal"/>
    <property type="match status" value="4"/>
</dbReference>
<dbReference type="RefSeq" id="WP_109651459.1">
    <property type="nucleotide sequence ID" value="NZ_JACWLN010000005.1"/>
</dbReference>
<keyword evidence="6" id="KW-1185">Reference proteome</keyword>
<dbReference type="Proteomes" id="UP000245667">
    <property type="component" value="Unassembled WGS sequence"/>
</dbReference>
<gene>
    <name evidence="3" type="ORF">HZY62_12570</name>
    <name evidence="4" type="ORF">LX92_02701</name>
</gene>
<dbReference type="InterPro" id="IPR027039">
    <property type="entry name" value="Crtac1"/>
</dbReference>
<evidence type="ECO:0000256" key="1">
    <source>
        <dbReference type="ARBA" id="ARBA00022729"/>
    </source>
</evidence>
<sequence length="1171" mass="130093">MTSHHNKINTLLRLYFIGLLGLLAINCSTSTPEKRLFELVDSEYSNIDFENRLSENDTINILDFEFMFNGGGVAIGDIDNDGLQDLYFSGNQVSGKLYRNLGDFKFKDITAEANVVTTGWCNGVAMKDINQDGFLDLYISRGGPRNTPEEQMANLLFLNKGDGTFVESANEYGLADTGYSIQALFLDYDKDGDNDMYLLTNALVAYNRNTSRPKILDGKAPSTDRLYKNNGDNTFTDISKEAGVTIEGFGLGVSVCDINKDGWLDIYVSNDFLTNDILYVNNGDGTFSDKIFDYLKHQSYNGMGLNIADINNDAQSDIIVLDMLPQDNKRLKQTLGYFSYDKHMLDTEFGYMPQYVRNTLQLNNGDGSFSEIGQLSGINATDWSWSPLIADFDNDGFKDVFITNGYRRDVTNLDFIVYGQKQGPFGDPETIRKDKLQKLNALPEVKLHNYIYKNNGGVDFTDKSLVWGIDTPSYSNGSAYADLDNDGDLDLAINNIDDKAHIYKNNTIEANTAISGNHFIQITLKGLPNVTGTEVYLYDQNTVQYQYHNTVKGYLSTMGESLHFGLGDTKEVDSLTVKWPNGKCQTLKKVLANQTITLDVANAGNCKKNTLIPTIFQEMVGKGINYTHREEKHIDFNEQTTLIQMNSRLGPGIAVGDINADGIEDFYVGGGKGQNGSFFIQQNDGGFLEKPLLSEETHEDMGTLLFDIDGDGDLDLLVISGGENSTKLKQGYTDRVYLNDGQANFKGKDFFTRPDAGSFVKAGDYDKDGDLDLFIGGRYVSGSYPLSPNSYLLKNENGQFHDVTQAVFNNERKFGMLTDALWTDFDNDGWLDLIIVAEFSEPLFYKNDNGNLINVSKSTGLQNCSGWWNSITSGDFDKDGDTDYILGNLGLNSAYKASAEEPVTIYAKDFDANGTIDPMITSYRQGNEHLIHSRDVLNSQIVAMKGRFRTYEAYANAPFDRTFSKKELKDAYTLKATMLTSMYMENMGEGKFKMKELPIEAQYAPIFGTLVEDFNGDDNIDVLLVGNLYATEALTGAYDALSGLCLLGDGIGGFLPVKATESGLKIDGDAKGLVELGAANGDAILLASQNLGELKAYSYTTNKLVMHPKPRETHALVHMKDGSSYKKEFAYGSSYLSHTSRQLKVDKTKTDYIEFFSFTNQTRKIEIGDDK</sequence>
<name>A0A316DXI1_9FLAO</name>
<evidence type="ECO:0000313" key="4">
    <source>
        <dbReference type="EMBL" id="PWK22764.1"/>
    </source>
</evidence>
<dbReference type="Pfam" id="PF13517">
    <property type="entry name" value="FG-GAP_3"/>
    <property type="match status" value="5"/>
</dbReference>
<reference evidence="3 6" key="2">
    <citation type="submission" date="2020-07" db="EMBL/GenBank/DDBJ databases">
        <title>The draft genome sequence of Maribacter polysiphoniae KCTC 22021.</title>
        <authorList>
            <person name="Mu L."/>
        </authorList>
    </citation>
    <scope>NUCLEOTIDE SEQUENCE [LARGE SCALE GENOMIC DNA]</scope>
    <source>
        <strain evidence="3 6">KCTC 22021</strain>
    </source>
</reference>
<comment type="caution">
    <text evidence="4">The sequence shown here is derived from an EMBL/GenBank/DDBJ whole genome shotgun (WGS) entry which is preliminary data.</text>
</comment>
<evidence type="ECO:0000313" key="5">
    <source>
        <dbReference type="Proteomes" id="UP000245667"/>
    </source>
</evidence>
<dbReference type="OrthoDB" id="9816120at2"/>
<evidence type="ECO:0000259" key="2">
    <source>
        <dbReference type="Pfam" id="PF07593"/>
    </source>
</evidence>
<dbReference type="InterPro" id="IPR013517">
    <property type="entry name" value="FG-GAP"/>
</dbReference>